<reference evidence="1 2" key="1">
    <citation type="submission" date="2017-02" db="EMBL/GenBank/DDBJ databases">
        <title>Genomes of Trichoderma spp. with biocontrol activity.</title>
        <authorList>
            <person name="Gardiner D."/>
            <person name="Kazan K."/>
            <person name="Vos C."/>
            <person name="Harvey P."/>
        </authorList>
    </citation>
    <scope>NUCLEOTIDE SEQUENCE [LARGE SCALE GENOMIC DNA]</scope>
    <source>
        <strain evidence="1 2">Tr1</strain>
    </source>
</reference>
<dbReference type="Proteomes" id="UP000236290">
    <property type="component" value="Unassembled WGS sequence"/>
</dbReference>
<sequence>MLQDQLSGPEGPSILPWIKIPILVRNRYRNFRRWLRKDKTIVACVEDLIEPPPEYEAVRTAPPANGELDNLRYELSYYRSQLFVEDGLERELLSADIENLHRWIEQLEYLIYWNLATTIPTRYRHEPIKDRILKRLRRLREEFSSTSDDNDDEFLGEEVISLERRGDDVILVESRG</sequence>
<comment type="caution">
    <text evidence="1">The sequence shown here is derived from an EMBL/GenBank/DDBJ whole genome shotgun (WGS) entry which is preliminary data.</text>
</comment>
<evidence type="ECO:0000313" key="2">
    <source>
        <dbReference type="Proteomes" id="UP000236290"/>
    </source>
</evidence>
<dbReference type="EMBL" id="MTYI01000119">
    <property type="protein sequence ID" value="PNP51712.1"/>
    <property type="molecule type" value="Genomic_DNA"/>
</dbReference>
<dbReference type="OrthoDB" id="4898693at2759"/>
<accession>A0A2K0U1Q5</accession>
<dbReference type="AlphaFoldDB" id="A0A2K0U1Q5"/>
<proteinExistence type="predicted"/>
<protein>
    <submittedName>
        <fullName evidence="1">Uncharacterized protein</fullName>
    </submittedName>
</protein>
<gene>
    <name evidence="1" type="ORF">THARTR1_07709</name>
</gene>
<evidence type="ECO:0000313" key="1">
    <source>
        <dbReference type="EMBL" id="PNP51712.1"/>
    </source>
</evidence>
<name>A0A2K0U1Q5_TRIHA</name>
<organism evidence="1 2">
    <name type="scientific">Trichoderma harzianum</name>
    <name type="common">Hypocrea lixii</name>
    <dbReference type="NCBI Taxonomy" id="5544"/>
    <lineage>
        <taxon>Eukaryota</taxon>
        <taxon>Fungi</taxon>
        <taxon>Dikarya</taxon>
        <taxon>Ascomycota</taxon>
        <taxon>Pezizomycotina</taxon>
        <taxon>Sordariomycetes</taxon>
        <taxon>Hypocreomycetidae</taxon>
        <taxon>Hypocreales</taxon>
        <taxon>Hypocreaceae</taxon>
        <taxon>Trichoderma</taxon>
    </lineage>
</organism>